<dbReference type="PANTHER" id="PTHR47074">
    <property type="entry name" value="BNAC02G40300D PROTEIN"/>
    <property type="match status" value="1"/>
</dbReference>
<evidence type="ECO:0000313" key="3">
    <source>
        <dbReference type="Proteomes" id="UP001396334"/>
    </source>
</evidence>
<dbReference type="PANTHER" id="PTHR47074:SF61">
    <property type="entry name" value="RNASE H TYPE-1 DOMAIN-CONTAINING PROTEIN"/>
    <property type="match status" value="1"/>
</dbReference>
<sequence>MVGSGDKRIRCDSVNVNYAQVSDLIHAPTATWRLDILNALFDEEQVATICAIPLSKSGKCDEIIWRLDGLGAYSVKNGYRLLRDDLLTAANVTAPAYSNLVVRFFNEMWLATLPVKVKINMWRIANKFVPTYSILHNRRLNVNNDCPLCLSSSESIAHLMRDCSFGVIDRDSAGLIMASCIVPHYHVTDAFVAEVVACFQAITLAKELGFRRVVIEGDSLMVIKNVCSLTSDGSMISPIIYDIRDVVREFVSISFRFIHRTGNNDAHSLARVGRRQRVPSYFVEEAPSEAIAAAMLDLEKLVHLR</sequence>
<keyword evidence="3" id="KW-1185">Reference proteome</keyword>
<name>A0ABR2PQW5_9ROSI</name>
<dbReference type="EMBL" id="JBBPBN010000053">
    <property type="protein sequence ID" value="KAK8990823.1"/>
    <property type="molecule type" value="Genomic_DNA"/>
</dbReference>
<dbReference type="InterPro" id="IPR002156">
    <property type="entry name" value="RNaseH_domain"/>
</dbReference>
<comment type="caution">
    <text evidence="2">The sequence shown here is derived from an EMBL/GenBank/DDBJ whole genome shotgun (WGS) entry which is preliminary data.</text>
</comment>
<dbReference type="CDD" id="cd06222">
    <property type="entry name" value="RNase_H_like"/>
    <property type="match status" value="1"/>
</dbReference>
<protein>
    <recommendedName>
        <fullName evidence="1">RNase H type-1 domain-containing protein</fullName>
    </recommendedName>
</protein>
<proteinExistence type="predicted"/>
<evidence type="ECO:0000259" key="1">
    <source>
        <dbReference type="Pfam" id="PF13456"/>
    </source>
</evidence>
<dbReference type="InterPro" id="IPR036397">
    <property type="entry name" value="RNaseH_sf"/>
</dbReference>
<dbReference type="InterPro" id="IPR012337">
    <property type="entry name" value="RNaseH-like_sf"/>
</dbReference>
<dbReference type="Gene3D" id="3.30.420.10">
    <property type="entry name" value="Ribonuclease H-like superfamily/Ribonuclease H"/>
    <property type="match status" value="1"/>
</dbReference>
<dbReference type="SUPFAM" id="SSF53098">
    <property type="entry name" value="Ribonuclease H-like"/>
    <property type="match status" value="1"/>
</dbReference>
<reference evidence="2 3" key="1">
    <citation type="journal article" date="2024" name="G3 (Bethesda)">
        <title>Genome assembly of Hibiscus sabdariffa L. provides insights into metabolisms of medicinal natural products.</title>
        <authorList>
            <person name="Kim T."/>
        </authorList>
    </citation>
    <scope>NUCLEOTIDE SEQUENCE [LARGE SCALE GENOMIC DNA]</scope>
    <source>
        <strain evidence="2">TK-2024</strain>
        <tissue evidence="2">Old leaves</tissue>
    </source>
</reference>
<evidence type="ECO:0000313" key="2">
    <source>
        <dbReference type="EMBL" id="KAK8990823.1"/>
    </source>
</evidence>
<gene>
    <name evidence="2" type="ORF">V6N11_028783</name>
</gene>
<dbReference type="InterPro" id="IPR044730">
    <property type="entry name" value="RNase_H-like_dom_plant"/>
</dbReference>
<dbReference type="InterPro" id="IPR052929">
    <property type="entry name" value="RNase_H-like_EbsB-rel"/>
</dbReference>
<dbReference type="Pfam" id="PF13456">
    <property type="entry name" value="RVT_3"/>
    <property type="match status" value="1"/>
</dbReference>
<feature type="domain" description="RNase H type-1" evidence="1">
    <location>
        <begin position="162"/>
        <end position="271"/>
    </location>
</feature>
<organism evidence="2 3">
    <name type="scientific">Hibiscus sabdariffa</name>
    <name type="common">roselle</name>
    <dbReference type="NCBI Taxonomy" id="183260"/>
    <lineage>
        <taxon>Eukaryota</taxon>
        <taxon>Viridiplantae</taxon>
        <taxon>Streptophyta</taxon>
        <taxon>Embryophyta</taxon>
        <taxon>Tracheophyta</taxon>
        <taxon>Spermatophyta</taxon>
        <taxon>Magnoliopsida</taxon>
        <taxon>eudicotyledons</taxon>
        <taxon>Gunneridae</taxon>
        <taxon>Pentapetalae</taxon>
        <taxon>rosids</taxon>
        <taxon>malvids</taxon>
        <taxon>Malvales</taxon>
        <taxon>Malvaceae</taxon>
        <taxon>Malvoideae</taxon>
        <taxon>Hibiscus</taxon>
    </lineage>
</organism>
<dbReference type="Proteomes" id="UP001396334">
    <property type="component" value="Unassembled WGS sequence"/>
</dbReference>
<accession>A0ABR2PQW5</accession>